<keyword evidence="4" id="KW-1185">Reference proteome</keyword>
<dbReference type="PANTHER" id="PTHR24416:SF611">
    <property type="entry name" value="TYROSINE-PROTEIN KINASE TRANSMEMBRANE RECEPTOR ROR"/>
    <property type="match status" value="1"/>
</dbReference>
<comment type="caution">
    <text evidence="3">The sequence shown here is derived from an EMBL/GenBank/DDBJ whole genome shotgun (WGS) entry which is preliminary data.</text>
</comment>
<dbReference type="Gene3D" id="1.10.510.10">
    <property type="entry name" value="Transferase(Phosphotransferase) domain 1"/>
    <property type="match status" value="1"/>
</dbReference>
<gene>
    <name evidence="3" type="ORF">HPB48_017881</name>
</gene>
<reference evidence="3 4" key="1">
    <citation type="journal article" date="2020" name="Cell">
        <title>Large-Scale Comparative Analyses of Tick Genomes Elucidate Their Genetic Diversity and Vector Capacities.</title>
        <authorList>
            <consortium name="Tick Genome and Microbiome Consortium (TIGMIC)"/>
            <person name="Jia N."/>
            <person name="Wang J."/>
            <person name="Shi W."/>
            <person name="Du L."/>
            <person name="Sun Y."/>
            <person name="Zhan W."/>
            <person name="Jiang J.F."/>
            <person name="Wang Q."/>
            <person name="Zhang B."/>
            <person name="Ji P."/>
            <person name="Bell-Sakyi L."/>
            <person name="Cui X.M."/>
            <person name="Yuan T.T."/>
            <person name="Jiang B.G."/>
            <person name="Yang W.F."/>
            <person name="Lam T.T."/>
            <person name="Chang Q.C."/>
            <person name="Ding S.J."/>
            <person name="Wang X.J."/>
            <person name="Zhu J.G."/>
            <person name="Ruan X.D."/>
            <person name="Zhao L."/>
            <person name="Wei J.T."/>
            <person name="Ye R.Z."/>
            <person name="Que T.C."/>
            <person name="Du C.H."/>
            <person name="Zhou Y.H."/>
            <person name="Cheng J.X."/>
            <person name="Dai P.F."/>
            <person name="Guo W.B."/>
            <person name="Han X.H."/>
            <person name="Huang E.J."/>
            <person name="Li L.F."/>
            <person name="Wei W."/>
            <person name="Gao Y.C."/>
            <person name="Liu J.Z."/>
            <person name="Shao H.Z."/>
            <person name="Wang X."/>
            <person name="Wang C.C."/>
            <person name="Yang T.C."/>
            <person name="Huo Q.B."/>
            <person name="Li W."/>
            <person name="Chen H.Y."/>
            <person name="Chen S.E."/>
            <person name="Zhou L.G."/>
            <person name="Ni X.B."/>
            <person name="Tian J.H."/>
            <person name="Sheng Y."/>
            <person name="Liu T."/>
            <person name="Pan Y.S."/>
            <person name="Xia L.Y."/>
            <person name="Li J."/>
            <person name="Zhao F."/>
            <person name="Cao W.C."/>
        </authorList>
    </citation>
    <scope>NUCLEOTIDE SEQUENCE [LARGE SCALE GENOMIC DNA]</scope>
    <source>
        <strain evidence="3">HaeL-2018</strain>
    </source>
</reference>
<sequence length="95" mass="10933">MCYIGWSRDCAPRAQPLADVVRHVSKGYRMESPEGCPSDVYELMRAAWQEEPQERPTFAQVGSHAFFFFCFPAVNWFVALLVAWKCILEGCNRPE</sequence>
<dbReference type="EMBL" id="JABSTR010000008">
    <property type="protein sequence ID" value="KAH9376777.1"/>
    <property type="molecule type" value="Genomic_DNA"/>
</dbReference>
<dbReference type="PANTHER" id="PTHR24416">
    <property type="entry name" value="TYROSINE-PROTEIN KINASE RECEPTOR"/>
    <property type="match status" value="1"/>
</dbReference>
<dbReference type="Proteomes" id="UP000821853">
    <property type="component" value="Unassembled WGS sequence"/>
</dbReference>
<keyword evidence="1" id="KW-0812">Transmembrane</keyword>
<feature type="transmembrane region" description="Helical" evidence="1">
    <location>
        <begin position="65"/>
        <end position="84"/>
    </location>
</feature>
<dbReference type="Pfam" id="PF07714">
    <property type="entry name" value="PK_Tyr_Ser-Thr"/>
    <property type="match status" value="1"/>
</dbReference>
<keyword evidence="1" id="KW-1133">Transmembrane helix</keyword>
<dbReference type="GO" id="GO:0043235">
    <property type="term" value="C:receptor complex"/>
    <property type="evidence" value="ECO:0007669"/>
    <property type="project" value="TreeGrafter"/>
</dbReference>
<dbReference type="InterPro" id="IPR001245">
    <property type="entry name" value="Ser-Thr/Tyr_kinase_cat_dom"/>
</dbReference>
<proteinExistence type="predicted"/>
<feature type="domain" description="Serine-threonine/tyrosine-protein kinase catalytic" evidence="2">
    <location>
        <begin position="17"/>
        <end position="62"/>
    </location>
</feature>
<dbReference type="GO" id="GO:0007169">
    <property type="term" value="P:cell surface receptor protein tyrosine kinase signaling pathway"/>
    <property type="evidence" value="ECO:0007669"/>
    <property type="project" value="TreeGrafter"/>
</dbReference>
<dbReference type="VEuPathDB" id="VectorBase:HLOH_057915"/>
<organism evidence="3 4">
    <name type="scientific">Haemaphysalis longicornis</name>
    <name type="common">Bush tick</name>
    <dbReference type="NCBI Taxonomy" id="44386"/>
    <lineage>
        <taxon>Eukaryota</taxon>
        <taxon>Metazoa</taxon>
        <taxon>Ecdysozoa</taxon>
        <taxon>Arthropoda</taxon>
        <taxon>Chelicerata</taxon>
        <taxon>Arachnida</taxon>
        <taxon>Acari</taxon>
        <taxon>Parasitiformes</taxon>
        <taxon>Ixodida</taxon>
        <taxon>Ixodoidea</taxon>
        <taxon>Ixodidae</taxon>
        <taxon>Haemaphysalinae</taxon>
        <taxon>Haemaphysalis</taxon>
    </lineage>
</organism>
<dbReference type="GO" id="GO:0004714">
    <property type="term" value="F:transmembrane receptor protein tyrosine kinase activity"/>
    <property type="evidence" value="ECO:0007669"/>
    <property type="project" value="TreeGrafter"/>
</dbReference>
<evidence type="ECO:0000313" key="3">
    <source>
        <dbReference type="EMBL" id="KAH9376777.1"/>
    </source>
</evidence>
<evidence type="ECO:0000259" key="2">
    <source>
        <dbReference type="Pfam" id="PF07714"/>
    </source>
</evidence>
<name>A0A9J6GQ26_HAELO</name>
<protein>
    <recommendedName>
        <fullName evidence="2">Serine-threonine/tyrosine-protein kinase catalytic domain-containing protein</fullName>
    </recommendedName>
</protein>
<accession>A0A9J6GQ26</accession>
<dbReference type="InterPro" id="IPR050122">
    <property type="entry name" value="RTK"/>
</dbReference>
<dbReference type="SUPFAM" id="SSF56112">
    <property type="entry name" value="Protein kinase-like (PK-like)"/>
    <property type="match status" value="1"/>
</dbReference>
<dbReference type="OrthoDB" id="346907at2759"/>
<keyword evidence="1" id="KW-0472">Membrane</keyword>
<dbReference type="InterPro" id="IPR011009">
    <property type="entry name" value="Kinase-like_dom_sf"/>
</dbReference>
<evidence type="ECO:0000313" key="4">
    <source>
        <dbReference type="Proteomes" id="UP000821853"/>
    </source>
</evidence>
<dbReference type="GO" id="GO:0005886">
    <property type="term" value="C:plasma membrane"/>
    <property type="evidence" value="ECO:0007669"/>
    <property type="project" value="TreeGrafter"/>
</dbReference>
<evidence type="ECO:0000256" key="1">
    <source>
        <dbReference type="SAM" id="Phobius"/>
    </source>
</evidence>
<dbReference type="AlphaFoldDB" id="A0A9J6GQ26"/>